<proteinExistence type="predicted"/>
<gene>
    <name evidence="1" type="ORF">EB796_001198</name>
</gene>
<evidence type="ECO:0000313" key="2">
    <source>
        <dbReference type="Proteomes" id="UP000593567"/>
    </source>
</evidence>
<dbReference type="EMBL" id="VXIV02000138">
    <property type="protein sequence ID" value="KAF6040485.1"/>
    <property type="molecule type" value="Genomic_DNA"/>
</dbReference>
<dbReference type="AlphaFoldDB" id="A0A7J7KQW2"/>
<organism evidence="1 2">
    <name type="scientific">Bugula neritina</name>
    <name type="common">Brown bryozoan</name>
    <name type="synonym">Sertularia neritina</name>
    <dbReference type="NCBI Taxonomy" id="10212"/>
    <lineage>
        <taxon>Eukaryota</taxon>
        <taxon>Metazoa</taxon>
        <taxon>Spiralia</taxon>
        <taxon>Lophotrochozoa</taxon>
        <taxon>Bryozoa</taxon>
        <taxon>Gymnolaemata</taxon>
        <taxon>Cheilostomatida</taxon>
        <taxon>Flustrina</taxon>
        <taxon>Buguloidea</taxon>
        <taxon>Bugulidae</taxon>
        <taxon>Bugula</taxon>
    </lineage>
</organism>
<protein>
    <submittedName>
        <fullName evidence="1">Uncharacterized protein</fullName>
    </submittedName>
</protein>
<dbReference type="Proteomes" id="UP000593567">
    <property type="component" value="Unassembled WGS sequence"/>
</dbReference>
<reference evidence="1" key="1">
    <citation type="submission" date="2020-06" db="EMBL/GenBank/DDBJ databases">
        <title>Draft genome of Bugula neritina, a colonial animal packing powerful symbionts and potential medicines.</title>
        <authorList>
            <person name="Rayko M."/>
        </authorList>
    </citation>
    <scope>NUCLEOTIDE SEQUENCE [LARGE SCALE GENOMIC DNA]</scope>
    <source>
        <strain evidence="1">Kwan_BN1</strain>
    </source>
</reference>
<comment type="caution">
    <text evidence="1">The sequence shown here is derived from an EMBL/GenBank/DDBJ whole genome shotgun (WGS) entry which is preliminary data.</text>
</comment>
<keyword evidence="2" id="KW-1185">Reference proteome</keyword>
<name>A0A7J7KQW2_BUGNE</name>
<evidence type="ECO:0000313" key="1">
    <source>
        <dbReference type="EMBL" id="KAF6040485.1"/>
    </source>
</evidence>
<sequence length="86" mass="9577">MEDVSFPTAAKPLTAKRLQTSQSSVGIKPGPIKLEFTDKGSKWTFLKRANATLRPKKDPSTTDVSTLSHMPLKRSVENIHLIIQFL</sequence>
<accession>A0A7J7KQW2</accession>